<keyword evidence="2" id="KW-0255">Endonuclease</keyword>
<evidence type="ECO:0000259" key="1">
    <source>
        <dbReference type="Pfam" id="PF13391"/>
    </source>
</evidence>
<keyword evidence="2" id="KW-0540">Nuclease</keyword>
<evidence type="ECO:0000313" key="2">
    <source>
        <dbReference type="EMBL" id="ACU54242.1"/>
    </source>
</evidence>
<feature type="domain" description="HNH nuclease" evidence="1">
    <location>
        <begin position="229"/>
        <end position="278"/>
    </location>
</feature>
<evidence type="ECO:0000313" key="3">
    <source>
        <dbReference type="Proteomes" id="UP000000771"/>
    </source>
</evidence>
<dbReference type="eggNOG" id="COG3440">
    <property type="taxonomic scope" value="Bacteria"/>
</dbReference>
<dbReference type="Proteomes" id="UP000000771">
    <property type="component" value="Chromosome"/>
</dbReference>
<protein>
    <submittedName>
        <fullName evidence="2">Restriction endonuclease-like protein</fullName>
    </submittedName>
</protein>
<dbReference type="InterPro" id="IPR003615">
    <property type="entry name" value="HNH_nuc"/>
</dbReference>
<dbReference type="RefSeq" id="WP_015798728.1">
    <property type="nucleotide sequence ID" value="NC_013124.1"/>
</dbReference>
<dbReference type="EMBL" id="CP001631">
    <property type="protein sequence ID" value="ACU54242.1"/>
    <property type="molecule type" value="Genomic_DNA"/>
</dbReference>
<dbReference type="HOGENOM" id="CLU_077422_0_0_11"/>
<organism evidence="2 3">
    <name type="scientific">Acidimicrobium ferrooxidans (strain DSM 10331 / JCM 15462 / NBRC 103882 / ICP)</name>
    <dbReference type="NCBI Taxonomy" id="525909"/>
    <lineage>
        <taxon>Bacteria</taxon>
        <taxon>Bacillati</taxon>
        <taxon>Actinomycetota</taxon>
        <taxon>Acidimicrobiia</taxon>
        <taxon>Acidimicrobiales</taxon>
        <taxon>Acidimicrobiaceae</taxon>
        <taxon>Acidimicrobium</taxon>
    </lineage>
</organism>
<accession>C7LZT4</accession>
<dbReference type="KEGG" id="afo:Afer_1314"/>
<sequence length="313" mass="34383">MPLVDGPLPVTVAVVASRATAMGEAMDLWVANTDRRWFDFLRQAGLEEVNFWSPSPSPPSSAIAVGTPWIFRLKKPDYALAGFGYFARFEQLSARLAWDRFGQGNGFASFEEFLDQVVRLRRLLRTSYPDRDTKIGCTTLVGACFLEEDRWLAPVPGFEPNVVRGKGYYVNSSEGDAISEWLAQQQAAAALPESVAALPVAGYREALTRVRLGQYGFQALVRSAYGGRCAITGESTAIALEAAHIVPFALEQRHDVRNGLLLRADFHRLFDAGLIGVDPSEWTVRVSPAIADPDENGQLYPTYQGQLAFPPPG</sequence>
<dbReference type="OrthoDB" id="4464809at2"/>
<dbReference type="AlphaFoldDB" id="C7LZT4"/>
<dbReference type="GO" id="GO:0004519">
    <property type="term" value="F:endonuclease activity"/>
    <property type="evidence" value="ECO:0007669"/>
    <property type="project" value="UniProtKB-KW"/>
</dbReference>
<reference evidence="2 3" key="1">
    <citation type="journal article" date="2009" name="Stand. Genomic Sci.">
        <title>Complete genome sequence of Acidimicrobium ferrooxidans type strain (ICP).</title>
        <authorList>
            <person name="Clum A."/>
            <person name="Nolan M."/>
            <person name="Lang E."/>
            <person name="Glavina Del Rio T."/>
            <person name="Tice H."/>
            <person name="Copeland A."/>
            <person name="Cheng J.F."/>
            <person name="Lucas S."/>
            <person name="Chen F."/>
            <person name="Bruce D."/>
            <person name="Goodwin L."/>
            <person name="Pitluck S."/>
            <person name="Ivanova N."/>
            <person name="Mavrommatis K."/>
            <person name="Mikhailova N."/>
            <person name="Pati A."/>
            <person name="Chen A."/>
            <person name="Palaniappan K."/>
            <person name="Goker M."/>
            <person name="Spring S."/>
            <person name="Land M."/>
            <person name="Hauser L."/>
            <person name="Chang Y.J."/>
            <person name="Jeffries C.C."/>
            <person name="Chain P."/>
            <person name="Bristow J."/>
            <person name="Eisen J.A."/>
            <person name="Markowitz V."/>
            <person name="Hugenholtz P."/>
            <person name="Kyrpides N.C."/>
            <person name="Klenk H.P."/>
            <person name="Lapidus A."/>
        </authorList>
    </citation>
    <scope>NUCLEOTIDE SEQUENCE [LARGE SCALE GENOMIC DNA]</scope>
    <source>
        <strain evidence="3">DSM 10331 / JCM 15462 / NBRC 103882 / ICP</strain>
    </source>
</reference>
<name>C7LZT4_ACIFD</name>
<dbReference type="STRING" id="525909.Afer_1314"/>
<keyword evidence="2" id="KW-0378">Hydrolase</keyword>
<dbReference type="Pfam" id="PF13391">
    <property type="entry name" value="HNH_2"/>
    <property type="match status" value="1"/>
</dbReference>
<proteinExistence type="predicted"/>
<keyword evidence="3" id="KW-1185">Reference proteome</keyword>
<gene>
    <name evidence="2" type="ordered locus">Afer_1314</name>
</gene>